<dbReference type="EMBL" id="FJUY01000007">
    <property type="protein sequence ID" value="CZT19206.1"/>
    <property type="molecule type" value="Genomic_DNA"/>
</dbReference>
<gene>
    <name evidence="4" type="ORF">RCC_05052</name>
</gene>
<protein>
    <submittedName>
        <fullName evidence="4">Uncharacterized protein</fullName>
    </submittedName>
</protein>
<evidence type="ECO:0000313" key="5">
    <source>
        <dbReference type="Proteomes" id="UP000225277"/>
    </source>
</evidence>
<feature type="repeat" description="ANK" evidence="3">
    <location>
        <begin position="274"/>
        <end position="303"/>
    </location>
</feature>
<dbReference type="PROSITE" id="PS50088">
    <property type="entry name" value="ANK_REPEAT"/>
    <property type="match status" value="1"/>
</dbReference>
<dbReference type="SMART" id="SM00248">
    <property type="entry name" value="ANK"/>
    <property type="match status" value="3"/>
</dbReference>
<evidence type="ECO:0000256" key="3">
    <source>
        <dbReference type="PROSITE-ProRule" id="PRU00023"/>
    </source>
</evidence>
<keyword evidence="1" id="KW-0677">Repeat</keyword>
<reference evidence="4 5" key="1">
    <citation type="submission" date="2016-03" db="EMBL/GenBank/DDBJ databases">
        <authorList>
            <person name="Ploux O."/>
        </authorList>
    </citation>
    <scope>NUCLEOTIDE SEQUENCE [LARGE SCALE GENOMIC DNA]</scope>
    <source>
        <strain evidence="4 5">URUG2</strain>
    </source>
</reference>
<dbReference type="Proteomes" id="UP000225277">
    <property type="component" value="Unassembled WGS sequence"/>
</dbReference>
<dbReference type="STRING" id="112498.A0A2D3V6N3"/>
<evidence type="ECO:0000256" key="2">
    <source>
        <dbReference type="ARBA" id="ARBA00023043"/>
    </source>
</evidence>
<keyword evidence="2 3" id="KW-0040">ANK repeat</keyword>
<dbReference type="Pfam" id="PF13857">
    <property type="entry name" value="Ank_5"/>
    <property type="match status" value="1"/>
</dbReference>
<evidence type="ECO:0000256" key="1">
    <source>
        <dbReference type="ARBA" id="ARBA00022737"/>
    </source>
</evidence>
<evidence type="ECO:0000313" key="4">
    <source>
        <dbReference type="EMBL" id="CZT19206.1"/>
    </source>
</evidence>
<dbReference type="AlphaFoldDB" id="A0A2D3V6N3"/>
<proteinExistence type="predicted"/>
<dbReference type="Gene3D" id="1.25.40.20">
    <property type="entry name" value="Ankyrin repeat-containing domain"/>
    <property type="match status" value="2"/>
</dbReference>
<dbReference type="InterPro" id="IPR002110">
    <property type="entry name" value="Ankyrin_rpt"/>
</dbReference>
<dbReference type="InterPro" id="IPR036770">
    <property type="entry name" value="Ankyrin_rpt-contain_sf"/>
</dbReference>
<dbReference type="RefSeq" id="XP_023626096.1">
    <property type="nucleotide sequence ID" value="XM_023770328.1"/>
</dbReference>
<organism evidence="4 5">
    <name type="scientific">Ramularia collo-cygni</name>
    <dbReference type="NCBI Taxonomy" id="112498"/>
    <lineage>
        <taxon>Eukaryota</taxon>
        <taxon>Fungi</taxon>
        <taxon>Dikarya</taxon>
        <taxon>Ascomycota</taxon>
        <taxon>Pezizomycotina</taxon>
        <taxon>Dothideomycetes</taxon>
        <taxon>Dothideomycetidae</taxon>
        <taxon>Mycosphaerellales</taxon>
        <taxon>Mycosphaerellaceae</taxon>
        <taxon>Ramularia</taxon>
    </lineage>
</organism>
<dbReference type="PANTHER" id="PTHR24173">
    <property type="entry name" value="ANKYRIN REPEAT CONTAINING"/>
    <property type="match status" value="1"/>
</dbReference>
<dbReference type="OrthoDB" id="3647333at2759"/>
<dbReference type="PANTHER" id="PTHR24173:SF74">
    <property type="entry name" value="ANKYRIN REPEAT DOMAIN-CONTAINING PROTEIN 16"/>
    <property type="match status" value="1"/>
</dbReference>
<keyword evidence="5" id="KW-1185">Reference proteome</keyword>
<sequence>MDNKYLIATPMNTSLAIDDAEMQRVLFSTDSPVGELPVFEPIGEPPSFVGVETQLPVSADPDIRVIEAMCMAGDSDCASAGIQKLLQAGTNPQDIQICLTRAAQAGRGDLVQMLLSVGVPVSLGAIKAAITKESFQLLSLFLKHGWNINEEEAWCIPPLLSFAIFANVSEALIAWFLSNGADPNATCQMDITPLSTAVAEGRYSVVEQLLTHCPPTTSFRGQLLHLAAGRNIPEDYDAIFRLVLQKCHQNDINAIMYQDHVFSYEVRRVVGLGTALHEAAKVGQLSAVRTLIASGADPSIRDSRGNTALEVAEREHNLNVADELRSFQSN</sequence>
<dbReference type="PROSITE" id="PS50297">
    <property type="entry name" value="ANK_REP_REGION"/>
    <property type="match status" value="1"/>
</dbReference>
<name>A0A2D3V6N3_9PEZI</name>
<dbReference type="GeneID" id="35600220"/>
<dbReference type="SUPFAM" id="SSF48403">
    <property type="entry name" value="Ankyrin repeat"/>
    <property type="match status" value="1"/>
</dbReference>
<accession>A0A2D3V6N3</accession>